<gene>
    <name evidence="4" type="ORF">CYMTET_52284</name>
</gene>
<feature type="chain" id="PRO_5042069164" description="Saposin B-type domain-containing protein" evidence="2">
    <location>
        <begin position="29"/>
        <end position="287"/>
    </location>
</feature>
<dbReference type="PROSITE" id="PS50015">
    <property type="entry name" value="SAP_B"/>
    <property type="match status" value="1"/>
</dbReference>
<accession>A0AAE0BJA2</accession>
<keyword evidence="2" id="KW-0732">Signal</keyword>
<evidence type="ECO:0000259" key="3">
    <source>
        <dbReference type="PROSITE" id="PS50015"/>
    </source>
</evidence>
<evidence type="ECO:0000256" key="1">
    <source>
        <dbReference type="ARBA" id="ARBA00023157"/>
    </source>
</evidence>
<keyword evidence="5" id="KW-1185">Reference proteome</keyword>
<dbReference type="AlphaFoldDB" id="A0AAE0BJA2"/>
<feature type="domain" description="Saposin B-type" evidence="3">
    <location>
        <begin position="50"/>
        <end position="142"/>
    </location>
</feature>
<feature type="signal peptide" evidence="2">
    <location>
        <begin position="1"/>
        <end position="28"/>
    </location>
</feature>
<evidence type="ECO:0000313" key="5">
    <source>
        <dbReference type="Proteomes" id="UP001190700"/>
    </source>
</evidence>
<dbReference type="InterPro" id="IPR011001">
    <property type="entry name" value="Saposin-like"/>
</dbReference>
<protein>
    <recommendedName>
        <fullName evidence="3">Saposin B-type domain-containing protein</fullName>
    </recommendedName>
</protein>
<keyword evidence="1" id="KW-1015">Disulfide bond</keyword>
<dbReference type="InterPro" id="IPR008139">
    <property type="entry name" value="SaposinB_dom"/>
</dbReference>
<sequence>MAVSKNFCRLTCIAFVTFCLLQGRFGSASEEENSPEILTPKFVELEDLSIEEFCEGCKEFVGEIDKQLDDPVTRTDKELTVYLNEVCEELDGWASSKALKVCHSIMSVGGAQDNLHSILKAATDSSPKMICHDLFNVCHKKDPSFKNSTAGLEEKKAKKDGMREISQEEYAEMQANEGPAGGQNGTSKPEAVSVNEYCEGCKLLMQEVNNQLDIVETRTLKEVQTHCPNTSASARTVTTGDLPRPYHCWNSNLCRLLEIYPLCFHSRESSGCTVSAIGALFTPEVLV</sequence>
<comment type="caution">
    <text evidence="4">The sequence shown here is derived from an EMBL/GenBank/DDBJ whole genome shotgun (WGS) entry which is preliminary data.</text>
</comment>
<name>A0AAE0BJA2_9CHLO</name>
<dbReference type="EMBL" id="LGRX02034493">
    <property type="protein sequence ID" value="KAK3237656.1"/>
    <property type="molecule type" value="Genomic_DNA"/>
</dbReference>
<proteinExistence type="predicted"/>
<dbReference type="Proteomes" id="UP001190700">
    <property type="component" value="Unassembled WGS sequence"/>
</dbReference>
<dbReference type="Gene3D" id="1.10.225.10">
    <property type="entry name" value="Saposin-like"/>
    <property type="match status" value="1"/>
</dbReference>
<dbReference type="SUPFAM" id="SSF47862">
    <property type="entry name" value="Saposin"/>
    <property type="match status" value="1"/>
</dbReference>
<organism evidence="4 5">
    <name type="scientific">Cymbomonas tetramitiformis</name>
    <dbReference type="NCBI Taxonomy" id="36881"/>
    <lineage>
        <taxon>Eukaryota</taxon>
        <taxon>Viridiplantae</taxon>
        <taxon>Chlorophyta</taxon>
        <taxon>Pyramimonadophyceae</taxon>
        <taxon>Pyramimonadales</taxon>
        <taxon>Pyramimonadaceae</taxon>
        <taxon>Cymbomonas</taxon>
    </lineage>
</organism>
<dbReference type="SMART" id="SM00741">
    <property type="entry name" value="SapB"/>
    <property type="match status" value="1"/>
</dbReference>
<reference evidence="4 5" key="1">
    <citation type="journal article" date="2015" name="Genome Biol. Evol.">
        <title>Comparative Genomics of a Bacterivorous Green Alga Reveals Evolutionary Causalities and Consequences of Phago-Mixotrophic Mode of Nutrition.</title>
        <authorList>
            <person name="Burns J.A."/>
            <person name="Paasch A."/>
            <person name="Narechania A."/>
            <person name="Kim E."/>
        </authorList>
    </citation>
    <scope>NUCLEOTIDE SEQUENCE [LARGE SCALE GENOMIC DNA]</scope>
    <source>
        <strain evidence="4 5">PLY_AMNH</strain>
    </source>
</reference>
<evidence type="ECO:0000313" key="4">
    <source>
        <dbReference type="EMBL" id="KAK3237656.1"/>
    </source>
</evidence>
<evidence type="ECO:0000256" key="2">
    <source>
        <dbReference type="SAM" id="SignalP"/>
    </source>
</evidence>